<evidence type="ECO:0000256" key="1">
    <source>
        <dbReference type="SAM" id="MobiDB-lite"/>
    </source>
</evidence>
<feature type="compositionally biased region" description="Pro residues" evidence="1">
    <location>
        <begin position="81"/>
        <end position="99"/>
    </location>
</feature>
<dbReference type="InterPro" id="IPR051045">
    <property type="entry name" value="TonB-dependent_transducer"/>
</dbReference>
<dbReference type="PANTHER" id="PTHR33446">
    <property type="entry name" value="PROTEIN TONB-RELATED"/>
    <property type="match status" value="1"/>
</dbReference>
<feature type="region of interest" description="Disordered" evidence="1">
    <location>
        <begin position="79"/>
        <end position="141"/>
    </location>
</feature>
<name>V6STP1_9FLAO</name>
<dbReference type="AlphaFoldDB" id="V6STP1"/>
<accession>V6STP1</accession>
<dbReference type="InterPro" id="IPR037682">
    <property type="entry name" value="TonB_C"/>
</dbReference>
<reference evidence="3 4" key="1">
    <citation type="submission" date="2013-08" db="EMBL/GenBank/DDBJ databases">
        <title>Flavobacterium limnosediminis JC2902 genome sequencing.</title>
        <authorList>
            <person name="Lee K."/>
            <person name="Yi H."/>
            <person name="Park S."/>
            <person name="Chun J."/>
        </authorList>
    </citation>
    <scope>NUCLEOTIDE SEQUENCE [LARGE SCALE GENOMIC DNA]</scope>
    <source>
        <strain evidence="3 4">JC2902</strain>
    </source>
</reference>
<dbReference type="OrthoDB" id="1095452at2"/>
<dbReference type="Proteomes" id="UP000018004">
    <property type="component" value="Unassembled WGS sequence"/>
</dbReference>
<proteinExistence type="predicted"/>
<dbReference type="SUPFAM" id="SSF74653">
    <property type="entry name" value="TolA/TonB C-terminal domain"/>
    <property type="match status" value="1"/>
</dbReference>
<dbReference type="eggNOG" id="COG0810">
    <property type="taxonomic scope" value="Bacteria"/>
</dbReference>
<dbReference type="EMBL" id="AVGG01000001">
    <property type="protein sequence ID" value="ESU29547.1"/>
    <property type="molecule type" value="Genomic_DNA"/>
</dbReference>
<dbReference type="GO" id="GO:0055085">
    <property type="term" value="P:transmembrane transport"/>
    <property type="evidence" value="ECO:0007669"/>
    <property type="project" value="InterPro"/>
</dbReference>
<gene>
    <name evidence="3" type="ORF">FLJC2902T_00120</name>
</gene>
<sequence>MSKLNLFKTEWIDIIFEGRNKAYGAYQLRSESPKTTSRALLIGAFLFASAIAAPVIENIISARLAKGKEENMDKVIETALLPPPPPKEDLPPPPPPEPPKSVNDQVKFPPPEVVKKELVRDEDPPTVEDLKDADPGQKDIKGDKDAEIVINQPAGEGEKGNQVVEADDKTIYVAVEVQAGPNGGMPAFYKKFASSFNAPEVDEGVSQIRVMLSFVVEKDGSFTDVKVLRDPGYGAGKEAIRVLKSMPNWKPAIQNGRSVRSQFTLPITIQVAQ</sequence>
<dbReference type="PANTHER" id="PTHR33446:SF2">
    <property type="entry name" value="PROTEIN TONB"/>
    <property type="match status" value="1"/>
</dbReference>
<organism evidence="3 4">
    <name type="scientific">Flavobacterium limnosediminis JC2902</name>
    <dbReference type="NCBI Taxonomy" id="1341181"/>
    <lineage>
        <taxon>Bacteria</taxon>
        <taxon>Pseudomonadati</taxon>
        <taxon>Bacteroidota</taxon>
        <taxon>Flavobacteriia</taxon>
        <taxon>Flavobacteriales</taxon>
        <taxon>Flavobacteriaceae</taxon>
        <taxon>Flavobacterium</taxon>
    </lineage>
</organism>
<protein>
    <recommendedName>
        <fullName evidence="2">TonB C-terminal domain-containing protein</fullName>
    </recommendedName>
</protein>
<evidence type="ECO:0000313" key="4">
    <source>
        <dbReference type="Proteomes" id="UP000018004"/>
    </source>
</evidence>
<comment type="caution">
    <text evidence="3">The sequence shown here is derived from an EMBL/GenBank/DDBJ whole genome shotgun (WGS) entry which is preliminary data.</text>
</comment>
<dbReference type="STRING" id="1341181.FLJC2902T_00120"/>
<dbReference type="PATRIC" id="fig|1341181.4.peg.11"/>
<evidence type="ECO:0000313" key="3">
    <source>
        <dbReference type="EMBL" id="ESU29547.1"/>
    </source>
</evidence>
<dbReference type="GO" id="GO:0031992">
    <property type="term" value="F:energy transducer activity"/>
    <property type="evidence" value="ECO:0007669"/>
    <property type="project" value="TreeGrafter"/>
</dbReference>
<dbReference type="Gene3D" id="3.30.1150.10">
    <property type="match status" value="1"/>
</dbReference>
<feature type="compositionally biased region" description="Basic and acidic residues" evidence="1">
    <location>
        <begin position="113"/>
        <end position="141"/>
    </location>
</feature>
<dbReference type="GO" id="GO:0098797">
    <property type="term" value="C:plasma membrane protein complex"/>
    <property type="evidence" value="ECO:0007669"/>
    <property type="project" value="TreeGrafter"/>
</dbReference>
<dbReference type="Pfam" id="PF03544">
    <property type="entry name" value="TonB_C"/>
    <property type="match status" value="1"/>
</dbReference>
<keyword evidence="4" id="KW-1185">Reference proteome</keyword>
<evidence type="ECO:0000259" key="2">
    <source>
        <dbReference type="Pfam" id="PF03544"/>
    </source>
</evidence>
<dbReference type="RefSeq" id="WP_023577728.1">
    <property type="nucleotide sequence ID" value="NZ_AVGG01000001.1"/>
</dbReference>
<feature type="domain" description="TonB C-terminal" evidence="2">
    <location>
        <begin position="209"/>
        <end position="267"/>
    </location>
</feature>